<dbReference type="Ensembl" id="ENSTGET00000041339.1">
    <property type="protein sequence ID" value="ENSTGEP00000034836.1"/>
    <property type="gene ID" value="ENSTGEG00000027763.1"/>
</dbReference>
<keyword evidence="2" id="KW-1003">Cell membrane</keyword>
<evidence type="ECO:0000256" key="6">
    <source>
        <dbReference type="SAM" id="SignalP"/>
    </source>
</evidence>
<dbReference type="GO" id="GO:0002376">
    <property type="term" value="P:immune system process"/>
    <property type="evidence" value="ECO:0007669"/>
    <property type="project" value="UniProtKB-KW"/>
</dbReference>
<keyword evidence="9" id="KW-1185">Reference proteome</keyword>
<protein>
    <submittedName>
        <fullName evidence="8">T cell receptor beta variable 5-1</fullName>
    </submittedName>
</protein>
<proteinExistence type="predicted"/>
<dbReference type="Proteomes" id="UP000694411">
    <property type="component" value="Chromosome 3"/>
</dbReference>
<accession>A0A8D2GHD2</accession>
<dbReference type="PANTHER" id="PTHR23268">
    <property type="entry name" value="T-CELL RECEPTOR BETA CHAIN"/>
    <property type="match status" value="1"/>
</dbReference>
<dbReference type="InterPro" id="IPR050413">
    <property type="entry name" value="TCR_beta_variable"/>
</dbReference>
<dbReference type="PANTHER" id="PTHR23268:SF106">
    <property type="entry name" value="T CELL RECEPTOR BETA VARIABLE 5-1"/>
    <property type="match status" value="1"/>
</dbReference>
<reference evidence="8" key="2">
    <citation type="submission" date="2025-08" db="UniProtKB">
        <authorList>
            <consortium name="Ensembl"/>
        </authorList>
    </citation>
    <scope>IDENTIFICATION</scope>
</reference>
<dbReference type="AlphaFoldDB" id="A0A8D2GHD2"/>
<dbReference type="InterPro" id="IPR007110">
    <property type="entry name" value="Ig-like_dom"/>
</dbReference>
<dbReference type="SMART" id="SM00409">
    <property type="entry name" value="IG"/>
    <property type="match status" value="1"/>
</dbReference>
<name>A0A8D2GHD2_THEGE</name>
<dbReference type="InterPro" id="IPR036179">
    <property type="entry name" value="Ig-like_dom_sf"/>
</dbReference>
<evidence type="ECO:0000256" key="1">
    <source>
        <dbReference type="ARBA" id="ARBA00004236"/>
    </source>
</evidence>
<dbReference type="GO" id="GO:0005886">
    <property type="term" value="C:plasma membrane"/>
    <property type="evidence" value="ECO:0007669"/>
    <property type="project" value="UniProtKB-SubCell"/>
</dbReference>
<keyword evidence="5" id="KW-0472">Membrane</keyword>
<reference evidence="8" key="1">
    <citation type="submission" date="2018-05" db="EMBL/GenBank/DDBJ databases">
        <title>Whole genome of Theropithecus gelada.</title>
        <authorList>
            <person name="Chiou K.L."/>
            <person name="Snyder-Mackler N."/>
        </authorList>
    </citation>
    <scope>NUCLEOTIDE SEQUENCE [LARGE SCALE GENOMIC DNA]</scope>
</reference>
<dbReference type="CDD" id="cd05899">
    <property type="entry name" value="IgV_TCR_beta"/>
    <property type="match status" value="1"/>
</dbReference>
<comment type="subcellular location">
    <subcellularLocation>
        <location evidence="1">Cell membrane</location>
    </subcellularLocation>
</comment>
<feature type="domain" description="Ig-like" evidence="7">
    <location>
        <begin position="18"/>
        <end position="110"/>
    </location>
</feature>
<evidence type="ECO:0000256" key="3">
    <source>
        <dbReference type="ARBA" id="ARBA00022729"/>
    </source>
</evidence>
<keyword evidence="4" id="KW-0391">Immunity</keyword>
<dbReference type="Pfam" id="PF07686">
    <property type="entry name" value="V-set"/>
    <property type="match status" value="1"/>
</dbReference>
<dbReference type="InterPro" id="IPR003599">
    <property type="entry name" value="Ig_sub"/>
</dbReference>
<dbReference type="Gene3D" id="2.60.40.10">
    <property type="entry name" value="Immunoglobulins"/>
    <property type="match status" value="1"/>
</dbReference>
<dbReference type="PROSITE" id="PS50835">
    <property type="entry name" value="IG_LIKE"/>
    <property type="match status" value="1"/>
</dbReference>
<reference evidence="8" key="3">
    <citation type="submission" date="2025-09" db="UniProtKB">
        <authorList>
            <consortium name="Ensembl"/>
        </authorList>
    </citation>
    <scope>IDENTIFICATION</scope>
</reference>
<organism evidence="8 9">
    <name type="scientific">Theropithecus gelada</name>
    <name type="common">Gelada baboon</name>
    <dbReference type="NCBI Taxonomy" id="9565"/>
    <lineage>
        <taxon>Eukaryota</taxon>
        <taxon>Metazoa</taxon>
        <taxon>Chordata</taxon>
        <taxon>Craniata</taxon>
        <taxon>Vertebrata</taxon>
        <taxon>Euteleostomi</taxon>
        <taxon>Mammalia</taxon>
        <taxon>Eutheria</taxon>
        <taxon>Euarchontoglires</taxon>
        <taxon>Primates</taxon>
        <taxon>Haplorrhini</taxon>
        <taxon>Catarrhini</taxon>
        <taxon>Cercopithecidae</taxon>
        <taxon>Cercopithecinae</taxon>
        <taxon>Theropithecus</taxon>
    </lineage>
</organism>
<evidence type="ECO:0000313" key="8">
    <source>
        <dbReference type="Ensembl" id="ENSTGEP00000034836.1"/>
    </source>
</evidence>
<feature type="signal peptide" evidence="6">
    <location>
        <begin position="1"/>
        <end position="21"/>
    </location>
</feature>
<dbReference type="InterPro" id="IPR013783">
    <property type="entry name" value="Ig-like_fold"/>
</dbReference>
<evidence type="ECO:0000259" key="7">
    <source>
        <dbReference type="PROSITE" id="PS50835"/>
    </source>
</evidence>
<dbReference type="SMART" id="SM00406">
    <property type="entry name" value="IGv"/>
    <property type="match status" value="1"/>
</dbReference>
<dbReference type="InterPro" id="IPR013106">
    <property type="entry name" value="Ig_V-set"/>
</dbReference>
<dbReference type="SUPFAM" id="SSF48726">
    <property type="entry name" value="Immunoglobulin"/>
    <property type="match status" value="1"/>
</dbReference>
<evidence type="ECO:0000256" key="5">
    <source>
        <dbReference type="ARBA" id="ARBA00023136"/>
    </source>
</evidence>
<evidence type="ECO:0000256" key="4">
    <source>
        <dbReference type="ARBA" id="ARBA00022859"/>
    </source>
</evidence>
<evidence type="ECO:0000256" key="2">
    <source>
        <dbReference type="ARBA" id="ARBA00022475"/>
    </source>
</evidence>
<feature type="chain" id="PRO_5034618724" evidence="6">
    <location>
        <begin position="22"/>
        <end position="155"/>
    </location>
</feature>
<sequence length="155" mass="17158">TGSMLLCWALLCLLRAGPVEAGVTQTPRSLIKMRGQQVTLSCSPISGHRSVSWYQQTPGQGLQFLFEYFSETQRQKGNFPSRFSGRQFSNSRSEMNVSTLELGDSALYLCASSLAQPYKANHILCTNLPGPVWSNLSPDISVRTWGLQGERKKAI</sequence>
<keyword evidence="3 6" id="KW-0732">Signal</keyword>
<dbReference type="GO" id="GO:0007166">
    <property type="term" value="P:cell surface receptor signaling pathway"/>
    <property type="evidence" value="ECO:0007669"/>
    <property type="project" value="TreeGrafter"/>
</dbReference>
<evidence type="ECO:0000313" key="9">
    <source>
        <dbReference type="Proteomes" id="UP000694411"/>
    </source>
</evidence>